<dbReference type="Pfam" id="PF00691">
    <property type="entry name" value="OmpA"/>
    <property type="match status" value="1"/>
</dbReference>
<proteinExistence type="predicted"/>
<feature type="region of interest" description="Disordered" evidence="5">
    <location>
        <begin position="140"/>
        <end position="173"/>
    </location>
</feature>
<dbReference type="OrthoDB" id="5166631at2"/>
<comment type="caution">
    <text evidence="8">The sequence shown here is derived from an EMBL/GenBank/DDBJ whole genome shotgun (WGS) entry which is preliminary data.</text>
</comment>
<keyword evidence="2 4" id="KW-0472">Membrane</keyword>
<evidence type="ECO:0000256" key="5">
    <source>
        <dbReference type="SAM" id="MobiDB-lite"/>
    </source>
</evidence>
<dbReference type="SUPFAM" id="SSF103088">
    <property type="entry name" value="OmpA-like"/>
    <property type="match status" value="1"/>
</dbReference>
<dbReference type="InterPro" id="IPR006664">
    <property type="entry name" value="OMP_bac"/>
</dbReference>
<gene>
    <name evidence="8" type="ORF">EDD29_4095</name>
</gene>
<evidence type="ECO:0000313" key="8">
    <source>
        <dbReference type="EMBL" id="ROO86522.1"/>
    </source>
</evidence>
<dbReference type="Gene3D" id="3.30.1330.60">
    <property type="entry name" value="OmpA-like domain"/>
    <property type="match status" value="1"/>
</dbReference>
<sequence>MRRTVAAALCLLLLPGAAVAAEPDVPNPESSITTLTPEALDLLLEESVIPLEHEEQRGAATTVRISSDVLFEFDSATLTPEAAAHLARIAARLTGGRTEIAGFTDSLGAPAYNRKLSRQRAEAVKAELAGLGVENLTARGRGEADPVAPNQIGGRDNPSGRAENRRVEITFTP</sequence>
<dbReference type="AlphaFoldDB" id="A0A3N1CZ43"/>
<protein>
    <submittedName>
        <fullName evidence="8">Outer membrane protein OmpA-like peptidoglycan-associated protein</fullName>
    </submittedName>
</protein>
<evidence type="ECO:0000256" key="6">
    <source>
        <dbReference type="SAM" id="SignalP"/>
    </source>
</evidence>
<keyword evidence="9" id="KW-1185">Reference proteome</keyword>
<dbReference type="PANTHER" id="PTHR30329">
    <property type="entry name" value="STATOR ELEMENT OF FLAGELLAR MOTOR COMPLEX"/>
    <property type="match status" value="1"/>
</dbReference>
<feature type="compositionally biased region" description="Basic and acidic residues" evidence="5">
    <location>
        <begin position="162"/>
        <end position="173"/>
    </location>
</feature>
<evidence type="ECO:0000313" key="9">
    <source>
        <dbReference type="Proteomes" id="UP000272400"/>
    </source>
</evidence>
<dbReference type="PANTHER" id="PTHR30329:SF21">
    <property type="entry name" value="LIPOPROTEIN YIAD-RELATED"/>
    <property type="match status" value="1"/>
</dbReference>
<evidence type="ECO:0000256" key="4">
    <source>
        <dbReference type="PROSITE-ProRule" id="PRU00473"/>
    </source>
</evidence>
<evidence type="ECO:0000256" key="2">
    <source>
        <dbReference type="ARBA" id="ARBA00023136"/>
    </source>
</evidence>
<dbReference type="InterPro" id="IPR006665">
    <property type="entry name" value="OmpA-like"/>
</dbReference>
<feature type="chain" id="PRO_5018107050" evidence="6">
    <location>
        <begin position="21"/>
        <end position="173"/>
    </location>
</feature>
<dbReference type="InterPro" id="IPR036737">
    <property type="entry name" value="OmpA-like_sf"/>
</dbReference>
<accession>A0A3N1CZ43</accession>
<organism evidence="8 9">
    <name type="scientific">Actinocorallia herbida</name>
    <dbReference type="NCBI Taxonomy" id="58109"/>
    <lineage>
        <taxon>Bacteria</taxon>
        <taxon>Bacillati</taxon>
        <taxon>Actinomycetota</taxon>
        <taxon>Actinomycetes</taxon>
        <taxon>Streptosporangiales</taxon>
        <taxon>Thermomonosporaceae</taxon>
        <taxon>Actinocorallia</taxon>
    </lineage>
</organism>
<dbReference type="CDD" id="cd07185">
    <property type="entry name" value="OmpA_C-like"/>
    <property type="match status" value="1"/>
</dbReference>
<feature type="signal peptide" evidence="6">
    <location>
        <begin position="1"/>
        <end position="20"/>
    </location>
</feature>
<dbReference type="InterPro" id="IPR050330">
    <property type="entry name" value="Bact_OuterMem_StrucFunc"/>
</dbReference>
<comment type="subcellular location">
    <subcellularLocation>
        <location evidence="1">Cell outer membrane</location>
    </subcellularLocation>
</comment>
<dbReference type="Proteomes" id="UP000272400">
    <property type="component" value="Unassembled WGS sequence"/>
</dbReference>
<keyword evidence="3" id="KW-0998">Cell outer membrane</keyword>
<dbReference type="PRINTS" id="PR01021">
    <property type="entry name" value="OMPADOMAIN"/>
</dbReference>
<feature type="domain" description="OmpA-like" evidence="7">
    <location>
        <begin position="58"/>
        <end position="173"/>
    </location>
</feature>
<keyword evidence="6" id="KW-0732">Signal</keyword>
<dbReference type="EMBL" id="RJKE01000001">
    <property type="protein sequence ID" value="ROO86522.1"/>
    <property type="molecule type" value="Genomic_DNA"/>
</dbReference>
<dbReference type="GO" id="GO:0009279">
    <property type="term" value="C:cell outer membrane"/>
    <property type="evidence" value="ECO:0007669"/>
    <property type="project" value="UniProtKB-SubCell"/>
</dbReference>
<evidence type="ECO:0000256" key="1">
    <source>
        <dbReference type="ARBA" id="ARBA00004442"/>
    </source>
</evidence>
<evidence type="ECO:0000256" key="3">
    <source>
        <dbReference type="ARBA" id="ARBA00023237"/>
    </source>
</evidence>
<reference evidence="8 9" key="1">
    <citation type="submission" date="2018-11" db="EMBL/GenBank/DDBJ databases">
        <title>Sequencing the genomes of 1000 actinobacteria strains.</title>
        <authorList>
            <person name="Klenk H.-P."/>
        </authorList>
    </citation>
    <scope>NUCLEOTIDE SEQUENCE [LARGE SCALE GENOMIC DNA]</scope>
    <source>
        <strain evidence="8 9">DSM 44254</strain>
    </source>
</reference>
<evidence type="ECO:0000259" key="7">
    <source>
        <dbReference type="PROSITE" id="PS51123"/>
    </source>
</evidence>
<name>A0A3N1CZ43_9ACTN</name>
<dbReference type="PROSITE" id="PS51123">
    <property type="entry name" value="OMPA_2"/>
    <property type="match status" value="1"/>
</dbReference>
<dbReference type="RefSeq" id="WP_123665915.1">
    <property type="nucleotide sequence ID" value="NZ_RJKE01000001.1"/>
</dbReference>